<feature type="domain" description="Peptidase C14 caspase" evidence="3">
    <location>
        <begin position="159"/>
        <end position="221"/>
    </location>
</feature>
<organism evidence="4 5">
    <name type="scientific">Cyclospora cayetanensis</name>
    <dbReference type="NCBI Taxonomy" id="88456"/>
    <lineage>
        <taxon>Eukaryota</taxon>
        <taxon>Sar</taxon>
        <taxon>Alveolata</taxon>
        <taxon>Apicomplexa</taxon>
        <taxon>Conoidasida</taxon>
        <taxon>Coccidia</taxon>
        <taxon>Eucoccidiorida</taxon>
        <taxon>Eimeriorina</taxon>
        <taxon>Eimeriidae</taxon>
        <taxon>Cyclospora</taxon>
    </lineage>
</organism>
<sequence length="293" mass="32112">MFLQEEQPPLQLMATLQQQEQRILQREKRLHSAEVCADSAAYAAAGAASASMAPAAQTSRSDLLHRTHEAYPFQSHQPLRQWVECHTPDRRAQLLPLDTCVTGCDLPTAAHTSDTKQAKSHGSEASGSAAPHPKGLVLHPTVDVSKLEDPQPNPSPPTQPTKQNILIALNWLVRDAMPGDRLFFYFSGHSTQVDNLSAYEGEGYDEALLPVDFDSLGSEDDANLLLTTHVKETILDPAGTGSVWTFIKGPCLEYPEYANLVIHQILKSCRATIVYVYACFLYASAFLKGDTAL</sequence>
<name>A0A1D3D5V5_9EIME</name>
<protein>
    <submittedName>
        <fullName evidence="4">Ice-like protease p20 domain-containing protein</fullName>
    </submittedName>
</protein>
<evidence type="ECO:0000256" key="1">
    <source>
        <dbReference type="ARBA" id="ARBA00009005"/>
    </source>
</evidence>
<dbReference type="InterPro" id="IPR050452">
    <property type="entry name" value="Metacaspase"/>
</dbReference>
<dbReference type="Gene3D" id="3.40.50.12660">
    <property type="match status" value="1"/>
</dbReference>
<dbReference type="PANTHER" id="PTHR48104">
    <property type="entry name" value="METACASPASE-4"/>
    <property type="match status" value="1"/>
</dbReference>
<proteinExistence type="inferred from homology"/>
<feature type="region of interest" description="Disordered" evidence="2">
    <location>
        <begin position="112"/>
        <end position="136"/>
    </location>
</feature>
<comment type="caution">
    <text evidence="4">The sequence shown here is derived from an EMBL/GenBank/DDBJ whole genome shotgun (WGS) entry which is preliminary data.</text>
</comment>
<comment type="similarity">
    <text evidence="1">Belongs to the peptidase C14B family.</text>
</comment>
<dbReference type="VEuPathDB" id="ToxoDB:cyc_07741"/>
<dbReference type="InterPro" id="IPR011600">
    <property type="entry name" value="Pept_C14_caspase"/>
</dbReference>
<gene>
    <name evidence="4" type="ORF">cyc_07741</name>
</gene>
<dbReference type="Proteomes" id="UP000095192">
    <property type="component" value="Unassembled WGS sequence"/>
</dbReference>
<dbReference type="GO" id="GO:0005737">
    <property type="term" value="C:cytoplasm"/>
    <property type="evidence" value="ECO:0007669"/>
    <property type="project" value="TreeGrafter"/>
</dbReference>
<evidence type="ECO:0000313" key="4">
    <source>
        <dbReference type="EMBL" id="OEH78835.1"/>
    </source>
</evidence>
<dbReference type="Pfam" id="PF00656">
    <property type="entry name" value="Peptidase_C14"/>
    <property type="match status" value="1"/>
</dbReference>
<evidence type="ECO:0000259" key="3">
    <source>
        <dbReference type="Pfam" id="PF00656"/>
    </source>
</evidence>
<dbReference type="EMBL" id="JROU02000599">
    <property type="protein sequence ID" value="OEH78835.1"/>
    <property type="molecule type" value="Genomic_DNA"/>
</dbReference>
<dbReference type="GO" id="GO:0006508">
    <property type="term" value="P:proteolysis"/>
    <property type="evidence" value="ECO:0007669"/>
    <property type="project" value="UniProtKB-KW"/>
</dbReference>
<accession>A0A1D3D5V5</accession>
<keyword evidence="5" id="KW-1185">Reference proteome</keyword>
<dbReference type="PANTHER" id="PTHR48104:SF30">
    <property type="entry name" value="METACASPASE-1"/>
    <property type="match status" value="1"/>
</dbReference>
<dbReference type="InParanoid" id="A0A1D3D5V5"/>
<dbReference type="AlphaFoldDB" id="A0A1D3D5V5"/>
<reference evidence="4 5" key="1">
    <citation type="journal article" date="2016" name="BMC Genomics">
        <title>Comparative genomics reveals Cyclospora cayetanensis possesses coccidia-like metabolism and invasion components but unique surface antigens.</title>
        <authorList>
            <person name="Liu S."/>
            <person name="Wang L."/>
            <person name="Zheng H."/>
            <person name="Xu Z."/>
            <person name="Roellig D.M."/>
            <person name="Li N."/>
            <person name="Frace M.A."/>
            <person name="Tang K."/>
            <person name="Arrowood M.J."/>
            <person name="Moss D.M."/>
            <person name="Zhang L."/>
            <person name="Feng Y."/>
            <person name="Xiao L."/>
        </authorList>
    </citation>
    <scope>NUCLEOTIDE SEQUENCE [LARGE SCALE GENOMIC DNA]</scope>
    <source>
        <strain evidence="4 5">CHN_HEN01</strain>
    </source>
</reference>
<dbReference type="GO" id="GO:0004197">
    <property type="term" value="F:cysteine-type endopeptidase activity"/>
    <property type="evidence" value="ECO:0007669"/>
    <property type="project" value="InterPro"/>
</dbReference>
<evidence type="ECO:0000256" key="2">
    <source>
        <dbReference type="SAM" id="MobiDB-lite"/>
    </source>
</evidence>
<evidence type="ECO:0000313" key="5">
    <source>
        <dbReference type="Proteomes" id="UP000095192"/>
    </source>
</evidence>